<keyword evidence="2" id="KW-1133">Transmembrane helix</keyword>
<keyword evidence="2" id="KW-0812">Transmembrane</keyword>
<accession>A0AAD2H070</accession>
<feature type="transmembrane region" description="Helical" evidence="2">
    <location>
        <begin position="129"/>
        <end position="147"/>
    </location>
</feature>
<keyword evidence="2" id="KW-0472">Membrane</keyword>
<feature type="region of interest" description="Disordered" evidence="1">
    <location>
        <begin position="403"/>
        <end position="430"/>
    </location>
</feature>
<gene>
    <name evidence="3" type="ORF">MYCIT1_LOCUS6840</name>
</gene>
<evidence type="ECO:0000256" key="2">
    <source>
        <dbReference type="SAM" id="Phobius"/>
    </source>
</evidence>
<organism evidence="3 4">
    <name type="scientific">Mycena citricolor</name>
    <dbReference type="NCBI Taxonomy" id="2018698"/>
    <lineage>
        <taxon>Eukaryota</taxon>
        <taxon>Fungi</taxon>
        <taxon>Dikarya</taxon>
        <taxon>Basidiomycota</taxon>
        <taxon>Agaricomycotina</taxon>
        <taxon>Agaricomycetes</taxon>
        <taxon>Agaricomycetidae</taxon>
        <taxon>Agaricales</taxon>
        <taxon>Marasmiineae</taxon>
        <taxon>Mycenaceae</taxon>
        <taxon>Mycena</taxon>
    </lineage>
</organism>
<feature type="transmembrane region" description="Helical" evidence="2">
    <location>
        <begin position="247"/>
        <end position="278"/>
    </location>
</feature>
<feature type="transmembrane region" description="Helical" evidence="2">
    <location>
        <begin position="62"/>
        <end position="85"/>
    </location>
</feature>
<feature type="transmembrane region" description="Helical" evidence="2">
    <location>
        <begin position="20"/>
        <end position="41"/>
    </location>
</feature>
<protein>
    <submittedName>
        <fullName evidence="3">Uncharacterized protein</fullName>
    </submittedName>
</protein>
<evidence type="ECO:0000313" key="3">
    <source>
        <dbReference type="EMBL" id="CAK5265669.1"/>
    </source>
</evidence>
<proteinExistence type="predicted"/>
<sequence length="465" mass="50584">MSFPVASTYISHLQAISPSLFFAVPLAAVVLFFFAISRSLAHNRRRASSSIHVYTSRQKRRVALAFLVVFSLALLAILAGSISFFRDRTPSLPVSVLYAFVSSTLYLELMGAILYLFSVVTNLRSAHPVFFVPYCIIFAILLMSGGWSPVQSTAGADDHVEATLTSIVGSFKPVPLLIAPVLYLVAIILAVPILVLGHLSGLNISGACLAPQIVLSSPSSYPRSSSEKPRIFADIPLKSRLWLFHRLLLVAFRIVGNAFLVLWTICTIAAFFQFFLLVHHSSRSTESSIHTSTMLTTASEATAFIPTPPRGHQAKSGSRSSSFSSPRPQRKPIPSAQLFRSISPGTEDCQNLKDPFATPPSSIRISHVPSSEEGHRPTRLSAWGSLPLTPPIALPRTRTRVRVPPKFSGRRPLQPSKSDRALFSSSPPADGYDSAIDVEEALLAQQLLRRLDAAGAGTGPKTRQF</sequence>
<feature type="transmembrane region" description="Helical" evidence="2">
    <location>
        <begin position="97"/>
        <end position="117"/>
    </location>
</feature>
<comment type="caution">
    <text evidence="3">The sequence shown here is derived from an EMBL/GenBank/DDBJ whole genome shotgun (WGS) entry which is preliminary data.</text>
</comment>
<dbReference type="AlphaFoldDB" id="A0AAD2H070"/>
<dbReference type="Proteomes" id="UP001295794">
    <property type="component" value="Unassembled WGS sequence"/>
</dbReference>
<feature type="region of interest" description="Disordered" evidence="1">
    <location>
        <begin position="304"/>
        <end position="384"/>
    </location>
</feature>
<dbReference type="EMBL" id="CAVNYO010000097">
    <property type="protein sequence ID" value="CAK5265669.1"/>
    <property type="molecule type" value="Genomic_DNA"/>
</dbReference>
<name>A0AAD2H070_9AGAR</name>
<evidence type="ECO:0000256" key="1">
    <source>
        <dbReference type="SAM" id="MobiDB-lite"/>
    </source>
</evidence>
<keyword evidence="4" id="KW-1185">Reference proteome</keyword>
<feature type="transmembrane region" description="Helical" evidence="2">
    <location>
        <begin position="174"/>
        <end position="196"/>
    </location>
</feature>
<evidence type="ECO:0000313" key="4">
    <source>
        <dbReference type="Proteomes" id="UP001295794"/>
    </source>
</evidence>
<reference evidence="3" key="1">
    <citation type="submission" date="2023-11" db="EMBL/GenBank/DDBJ databases">
        <authorList>
            <person name="De Vega J J."/>
            <person name="De Vega J J."/>
        </authorList>
    </citation>
    <scope>NUCLEOTIDE SEQUENCE</scope>
</reference>
<feature type="compositionally biased region" description="Low complexity" evidence="1">
    <location>
        <begin position="316"/>
        <end position="327"/>
    </location>
</feature>